<feature type="compositionally biased region" description="Pro residues" evidence="1">
    <location>
        <begin position="215"/>
        <end position="228"/>
    </location>
</feature>
<dbReference type="Gene3D" id="1.25.40.20">
    <property type="entry name" value="Ankyrin repeat-containing domain"/>
    <property type="match status" value="1"/>
</dbReference>
<proteinExistence type="predicted"/>
<feature type="region of interest" description="Disordered" evidence="1">
    <location>
        <begin position="208"/>
        <end position="228"/>
    </location>
</feature>
<reference evidence="2 3" key="1">
    <citation type="submission" date="2019-12" db="EMBL/GenBank/DDBJ databases">
        <title>Whole genome shotgun sequence of Streptomyces tubercidicus NBRC 13090.</title>
        <authorList>
            <person name="Ichikawa N."/>
            <person name="Kimura A."/>
            <person name="Kitahashi Y."/>
            <person name="Komaki H."/>
            <person name="Tamura T."/>
        </authorList>
    </citation>
    <scope>NUCLEOTIDE SEQUENCE [LARGE SCALE GENOMIC DNA]</scope>
    <source>
        <strain evidence="2 3">NBRC 13090</strain>
    </source>
</reference>
<evidence type="ECO:0000313" key="3">
    <source>
        <dbReference type="Proteomes" id="UP000431826"/>
    </source>
</evidence>
<evidence type="ECO:0008006" key="4">
    <source>
        <dbReference type="Google" id="ProtNLM"/>
    </source>
</evidence>
<protein>
    <recommendedName>
        <fullName evidence="4">Ankyrin repeat domain-containing protein</fullName>
    </recommendedName>
</protein>
<dbReference type="GeneID" id="96282502"/>
<evidence type="ECO:0000256" key="1">
    <source>
        <dbReference type="SAM" id="MobiDB-lite"/>
    </source>
</evidence>
<dbReference type="EMBL" id="BLIR01000001">
    <property type="protein sequence ID" value="GFE36669.1"/>
    <property type="molecule type" value="Genomic_DNA"/>
</dbReference>
<name>A0A640ULU7_9ACTN</name>
<organism evidence="2 3">
    <name type="scientific">Streptomyces tubercidicus</name>
    <dbReference type="NCBI Taxonomy" id="47759"/>
    <lineage>
        <taxon>Bacteria</taxon>
        <taxon>Bacillati</taxon>
        <taxon>Actinomycetota</taxon>
        <taxon>Actinomycetes</taxon>
        <taxon>Kitasatosporales</taxon>
        <taxon>Streptomycetaceae</taxon>
        <taxon>Streptomyces</taxon>
    </lineage>
</organism>
<sequence length="228" mass="26352">MISMQWDGLTDRERFNERYREERDRFSDTARDADWNGLFEELERNPHWANLPRPGNRSGFAPLHQAAWHGADFAVVSRLLAHGAWRTQRTRDGRRAVDIAREQGRTHLLELLEPVVVRRFPSPPEMLEYHFHSLLREKTGRCFEETEHLLPPLAPLMEGPAVEIVFPVVGMMGGFTYRLEKGCVKVHAHSRMDSDDGDYYRVTPEGWSKVERSRIPPPPQPAPQHPAS</sequence>
<gene>
    <name evidence="2" type="ORF">Stube_13420</name>
</gene>
<keyword evidence="3" id="KW-1185">Reference proteome</keyword>
<evidence type="ECO:0000313" key="2">
    <source>
        <dbReference type="EMBL" id="GFE36669.1"/>
    </source>
</evidence>
<dbReference type="Proteomes" id="UP000431826">
    <property type="component" value="Unassembled WGS sequence"/>
</dbReference>
<accession>A0A640ULU7</accession>
<dbReference type="SUPFAM" id="SSF48403">
    <property type="entry name" value="Ankyrin repeat"/>
    <property type="match status" value="1"/>
</dbReference>
<dbReference type="InterPro" id="IPR036770">
    <property type="entry name" value="Ankyrin_rpt-contain_sf"/>
</dbReference>
<dbReference type="AlphaFoldDB" id="A0A640ULU7"/>
<dbReference type="RefSeq" id="WP_159742919.1">
    <property type="nucleotide sequence ID" value="NZ_BLIR01000001.1"/>
</dbReference>
<comment type="caution">
    <text evidence="2">The sequence shown here is derived from an EMBL/GenBank/DDBJ whole genome shotgun (WGS) entry which is preliminary data.</text>
</comment>
<dbReference type="OrthoDB" id="1551450at2"/>